<accession>A0ABN3ZRI5</accession>
<evidence type="ECO:0000313" key="2">
    <source>
        <dbReference type="Proteomes" id="UP000005636"/>
    </source>
</evidence>
<proteinExistence type="predicted"/>
<keyword evidence="2" id="KW-1185">Reference proteome</keyword>
<gene>
    <name evidence="1" type="ORF">GTCCBUS3UF5_7890</name>
</gene>
<organism evidence="1 2">
    <name type="scientific">Geobacillus thermoleovorans CCB_US3_UF5</name>
    <dbReference type="NCBI Taxonomy" id="1111068"/>
    <lineage>
        <taxon>Bacteria</taxon>
        <taxon>Bacillati</taxon>
        <taxon>Bacillota</taxon>
        <taxon>Bacilli</taxon>
        <taxon>Bacillales</taxon>
        <taxon>Anoxybacillaceae</taxon>
        <taxon>Geobacillus</taxon>
        <taxon>Geobacillus thermoleovorans group</taxon>
    </lineage>
</organism>
<protein>
    <submittedName>
        <fullName evidence="1">Uncharacterized protein</fullName>
    </submittedName>
</protein>
<dbReference type="Proteomes" id="UP000005636">
    <property type="component" value="Chromosome"/>
</dbReference>
<dbReference type="EMBL" id="CP003125">
    <property type="protein sequence ID" value="AEV18112.1"/>
    <property type="molecule type" value="Genomic_DNA"/>
</dbReference>
<name>A0ABN3ZRI5_GEOTH</name>
<reference evidence="1 2" key="1">
    <citation type="submission" date="2011-11" db="EMBL/GenBank/DDBJ databases">
        <title>Complete genome sequence of thermophilic Geobacillus thermoleovorans CCB_US3_UF5.</title>
        <authorList>
            <person name="Muhd Sakaff M.K.L."/>
            <person name="Abdul Rahman A.Y."/>
            <person name="Saito J.A."/>
            <person name="Hou S."/>
            <person name="Alam M."/>
        </authorList>
    </citation>
    <scope>NUCLEOTIDE SEQUENCE [LARGE SCALE GENOMIC DNA]</scope>
    <source>
        <strain evidence="1 2">CCB_US3_UF5</strain>
    </source>
</reference>
<sequence length="46" mass="5528">MRGGRCFQGSHHGCFFRLLFFIKLKKEINKLKRKRKTMANTEVNTR</sequence>
<evidence type="ECO:0000313" key="1">
    <source>
        <dbReference type="EMBL" id="AEV18112.1"/>
    </source>
</evidence>